<dbReference type="GO" id="GO:0016887">
    <property type="term" value="F:ATP hydrolysis activity"/>
    <property type="evidence" value="ECO:0007669"/>
    <property type="project" value="InterPro"/>
</dbReference>
<dbReference type="EMBL" id="AECV01000001">
    <property type="protein sequence ID" value="EFW30502.1"/>
    <property type="molecule type" value="Genomic_DNA"/>
</dbReference>
<dbReference type="Gene3D" id="1.20.272.10">
    <property type="match status" value="1"/>
</dbReference>
<dbReference type="InterPro" id="IPR021886">
    <property type="entry name" value="MgsA_C"/>
</dbReference>
<dbReference type="InterPro" id="IPR003959">
    <property type="entry name" value="ATPase_AAA_core"/>
</dbReference>
<comment type="caution">
    <text evidence="7">The sequence shown here is derived from an EMBL/GenBank/DDBJ whole genome shotgun (WGS) entry which is preliminary data.</text>
</comment>
<dbReference type="GO" id="GO:0005524">
    <property type="term" value="F:ATP binding"/>
    <property type="evidence" value="ECO:0007669"/>
    <property type="project" value="UniProtKB-KW"/>
</dbReference>
<dbReference type="Pfam" id="PF16193">
    <property type="entry name" value="AAA_assoc_2"/>
    <property type="match status" value="1"/>
</dbReference>
<dbReference type="Gene3D" id="3.40.50.300">
    <property type="entry name" value="P-loop containing nucleotide triphosphate hydrolases"/>
    <property type="match status" value="1"/>
</dbReference>
<dbReference type="SUPFAM" id="SSF52540">
    <property type="entry name" value="P-loop containing nucleoside triphosphate hydrolases"/>
    <property type="match status" value="1"/>
</dbReference>
<dbReference type="InterPro" id="IPR032423">
    <property type="entry name" value="AAA_assoc_2"/>
</dbReference>
<dbReference type="PANTHER" id="PTHR13779">
    <property type="entry name" value="WERNER HELICASE-INTERACTING PROTEIN 1 FAMILY MEMBER"/>
    <property type="match status" value="1"/>
</dbReference>
<dbReference type="FunFam" id="3.40.50.300:FF:000137">
    <property type="entry name" value="Replication-associated recombination protein A"/>
    <property type="match status" value="1"/>
</dbReference>
<dbReference type="InterPro" id="IPR003593">
    <property type="entry name" value="AAA+_ATPase"/>
</dbReference>
<proteinExistence type="inferred from homology"/>
<dbReference type="InterPro" id="IPR051314">
    <property type="entry name" value="AAA_ATPase_RarA/MGS1/WRNIP1"/>
</dbReference>
<evidence type="ECO:0000256" key="3">
    <source>
        <dbReference type="ARBA" id="ARBA00022705"/>
    </source>
</evidence>
<dbReference type="Pfam" id="PF12002">
    <property type="entry name" value="MgsA_C"/>
    <property type="match status" value="1"/>
</dbReference>
<dbReference type="GO" id="GO:0008047">
    <property type="term" value="F:enzyme activator activity"/>
    <property type="evidence" value="ECO:0007669"/>
    <property type="project" value="TreeGrafter"/>
</dbReference>
<evidence type="ECO:0000256" key="1">
    <source>
        <dbReference type="ARBA" id="ARBA00002393"/>
    </source>
</evidence>
<feature type="domain" description="AAA+ ATPase" evidence="6">
    <location>
        <begin position="52"/>
        <end position="168"/>
    </location>
</feature>
<dbReference type="GO" id="GO:0000731">
    <property type="term" value="P:DNA synthesis involved in DNA repair"/>
    <property type="evidence" value="ECO:0007669"/>
    <property type="project" value="TreeGrafter"/>
</dbReference>
<sequence length="447" mass="49890">MRQMDEQQGLFEQALHRPLAERVRPHTLEDFVGQEHLLGKGKILRRLIESDQITSMIFWGPPGVGKTTLAQIIAARTKAEFITFSAVSGGIKDIRTVMQEAERKRSYGQRVIIFVDEIHRFNKAQQDAFLPFVEKGSIVLIGATTENPSFEINGALLSRCRVFVLQGLKTEDIRKLLLRAAALPSGLGGQKIDISEDAVLAVARFANGDARSALSTFEMLILNAEEKDGIVTVTEENLAQCISRKSLLYDKTGEEHYNLISALHKSMRNSDPDAAVYWLARMLEAGEDPLYVARRVTRFAAEDVGLADPRALEIAVAAYQACRYIGVPECNVHLTEAVIYLSLAPKSNAMEVAYLSAAADARTMLAEPVPLVIRNAPTKLMKELDYGKGYQYAHDAAEHITNMQCMPDALADRIYYHPTDQGVEGRFRERLDAIKKWRADHAPHRKN</sequence>
<evidence type="ECO:0000256" key="2">
    <source>
        <dbReference type="ARBA" id="ARBA00008959"/>
    </source>
</evidence>
<keyword evidence="3" id="KW-0235">DNA replication</keyword>
<dbReference type="InterPro" id="IPR008921">
    <property type="entry name" value="DNA_pol3_clamp-load_cplx_C"/>
</dbReference>
<evidence type="ECO:0000313" key="8">
    <source>
        <dbReference type="Proteomes" id="UP000004633"/>
    </source>
</evidence>
<organism evidence="7 8">
    <name type="scientific">Selenomonas artemidis F0399</name>
    <dbReference type="NCBI Taxonomy" id="749551"/>
    <lineage>
        <taxon>Bacteria</taxon>
        <taxon>Bacillati</taxon>
        <taxon>Bacillota</taxon>
        <taxon>Negativicutes</taxon>
        <taxon>Selenomonadales</taxon>
        <taxon>Selenomonadaceae</taxon>
        <taxon>Selenomonas</taxon>
    </lineage>
</organism>
<protein>
    <submittedName>
        <fullName evidence="7">ATPase, AAA family</fullName>
    </submittedName>
</protein>
<dbReference type="STRING" id="749551.HMPREF9555_00129"/>
<comment type="function">
    <text evidence="1">DNA-dependent ATPase that plays important roles in cellular responses to stalled DNA replication processes.</text>
</comment>
<evidence type="ECO:0000256" key="5">
    <source>
        <dbReference type="ARBA" id="ARBA00022840"/>
    </source>
</evidence>
<dbReference type="HOGENOM" id="CLU_017985_0_3_9"/>
<dbReference type="GO" id="GO:0006261">
    <property type="term" value="P:DNA-templated DNA replication"/>
    <property type="evidence" value="ECO:0007669"/>
    <property type="project" value="TreeGrafter"/>
</dbReference>
<keyword evidence="8" id="KW-1185">Reference proteome</keyword>
<dbReference type="SUPFAM" id="SSF48019">
    <property type="entry name" value="post-AAA+ oligomerization domain-like"/>
    <property type="match status" value="1"/>
</dbReference>
<keyword evidence="4" id="KW-0547">Nucleotide-binding</keyword>
<gene>
    <name evidence="7" type="ORF">HMPREF9555_00129</name>
</gene>
<dbReference type="GO" id="GO:0017116">
    <property type="term" value="F:single-stranded DNA helicase activity"/>
    <property type="evidence" value="ECO:0007669"/>
    <property type="project" value="TreeGrafter"/>
</dbReference>
<dbReference type="Pfam" id="PF00004">
    <property type="entry name" value="AAA"/>
    <property type="match status" value="1"/>
</dbReference>
<dbReference type="PANTHER" id="PTHR13779:SF7">
    <property type="entry name" value="ATPASE WRNIP1"/>
    <property type="match status" value="1"/>
</dbReference>
<accession>E7MZI8</accession>
<keyword evidence="5" id="KW-0067">ATP-binding</keyword>
<dbReference type="AlphaFoldDB" id="E7MZI8"/>
<evidence type="ECO:0000313" key="7">
    <source>
        <dbReference type="EMBL" id="EFW30502.1"/>
    </source>
</evidence>
<dbReference type="Gene3D" id="1.10.8.60">
    <property type="match status" value="1"/>
</dbReference>
<dbReference type="Gene3D" id="1.10.3710.10">
    <property type="entry name" value="DNA polymerase III clamp loader subunits, C-terminal domain"/>
    <property type="match status" value="1"/>
</dbReference>
<evidence type="ECO:0000256" key="4">
    <source>
        <dbReference type="ARBA" id="ARBA00022741"/>
    </source>
</evidence>
<reference evidence="7 8" key="1">
    <citation type="submission" date="2010-08" db="EMBL/GenBank/DDBJ databases">
        <authorList>
            <person name="Weinstock G."/>
            <person name="Sodergren E."/>
            <person name="Clifton S."/>
            <person name="Fulton L."/>
            <person name="Fulton B."/>
            <person name="Courtney L."/>
            <person name="Fronick C."/>
            <person name="Harrison M."/>
            <person name="Strong C."/>
            <person name="Farmer C."/>
            <person name="Delahaunty K."/>
            <person name="Markovic C."/>
            <person name="Hall O."/>
            <person name="Minx P."/>
            <person name="Tomlinson C."/>
            <person name="Mitreva M."/>
            <person name="Hou S."/>
            <person name="Chen J."/>
            <person name="Wollam A."/>
            <person name="Pepin K.H."/>
            <person name="Johnson M."/>
            <person name="Bhonagiri V."/>
            <person name="Zhang X."/>
            <person name="Suruliraj S."/>
            <person name="Warren W."/>
            <person name="Chinwalla A."/>
            <person name="Mardis E.R."/>
            <person name="Wilson R.K."/>
        </authorList>
    </citation>
    <scope>NUCLEOTIDE SEQUENCE [LARGE SCALE GENOMIC DNA]</scope>
    <source>
        <strain evidence="7 8">F0399</strain>
    </source>
</reference>
<comment type="similarity">
    <text evidence="2">Belongs to the AAA ATPase family. RarA/MGS1/WRNIP1 subfamily.</text>
</comment>
<dbReference type="Proteomes" id="UP000004633">
    <property type="component" value="Unassembled WGS sequence"/>
</dbReference>
<name>E7MZI8_9FIRM</name>
<evidence type="ECO:0000259" key="6">
    <source>
        <dbReference type="SMART" id="SM00382"/>
    </source>
</evidence>
<dbReference type="FunFam" id="1.20.272.10:FF:000001">
    <property type="entry name" value="Putative AAA family ATPase"/>
    <property type="match status" value="1"/>
</dbReference>
<dbReference type="GO" id="GO:0003677">
    <property type="term" value="F:DNA binding"/>
    <property type="evidence" value="ECO:0007669"/>
    <property type="project" value="InterPro"/>
</dbReference>
<dbReference type="SMART" id="SM00382">
    <property type="entry name" value="AAA"/>
    <property type="match status" value="1"/>
</dbReference>
<dbReference type="CDD" id="cd00009">
    <property type="entry name" value="AAA"/>
    <property type="match status" value="1"/>
</dbReference>
<dbReference type="InterPro" id="IPR027417">
    <property type="entry name" value="P-loop_NTPase"/>
</dbReference>
<dbReference type="CDD" id="cd18139">
    <property type="entry name" value="HLD_clamp_RarA"/>
    <property type="match status" value="1"/>
</dbReference>